<dbReference type="EMBL" id="BSTX01000004">
    <property type="protein sequence ID" value="GLZ80797.1"/>
    <property type="molecule type" value="Genomic_DNA"/>
</dbReference>
<protein>
    <recommendedName>
        <fullName evidence="2">Type VII secretion system protein EssD-like domain-containing protein</fullName>
    </recommendedName>
</protein>
<dbReference type="AlphaFoldDB" id="A0A9W6W5V0"/>
<dbReference type="InterPro" id="IPR044929">
    <property type="entry name" value="DNA/RNA_non-sp_Endonuclease_sf"/>
</dbReference>
<dbReference type="Pfam" id="PF13930">
    <property type="entry name" value="Endonuclea_NS_2"/>
    <property type="match status" value="1"/>
</dbReference>
<feature type="compositionally biased region" description="Basic and acidic residues" evidence="1">
    <location>
        <begin position="1"/>
        <end position="12"/>
    </location>
</feature>
<feature type="region of interest" description="Disordered" evidence="1">
    <location>
        <begin position="1"/>
        <end position="24"/>
    </location>
</feature>
<evidence type="ECO:0000313" key="3">
    <source>
        <dbReference type="EMBL" id="GLZ80797.1"/>
    </source>
</evidence>
<comment type="caution">
    <text evidence="3">The sequence shown here is derived from an EMBL/GenBank/DDBJ whole genome shotgun (WGS) entry which is preliminary data.</text>
</comment>
<dbReference type="Gene3D" id="3.40.570.10">
    <property type="entry name" value="Extracellular Endonuclease, subunit A"/>
    <property type="match status" value="1"/>
</dbReference>
<dbReference type="Proteomes" id="UP001165079">
    <property type="component" value="Unassembled WGS sequence"/>
</dbReference>
<feature type="domain" description="Type VII secretion system protein EssD-like" evidence="2">
    <location>
        <begin position="107"/>
        <end position="167"/>
    </location>
</feature>
<keyword evidence="4" id="KW-1185">Reference proteome</keyword>
<reference evidence="3" key="1">
    <citation type="submission" date="2023-03" db="EMBL/GenBank/DDBJ databases">
        <title>Actinorhabdospora filicis NBRC 111898.</title>
        <authorList>
            <person name="Ichikawa N."/>
            <person name="Sato H."/>
            <person name="Tonouchi N."/>
        </authorList>
    </citation>
    <scope>NUCLEOTIDE SEQUENCE</scope>
    <source>
        <strain evidence="3">NBRC 111898</strain>
    </source>
</reference>
<dbReference type="RefSeq" id="WP_285666052.1">
    <property type="nucleotide sequence ID" value="NZ_BSTX01000004.1"/>
</dbReference>
<organism evidence="3 4">
    <name type="scientific">Actinorhabdospora filicis</name>
    <dbReference type="NCBI Taxonomy" id="1785913"/>
    <lineage>
        <taxon>Bacteria</taxon>
        <taxon>Bacillati</taxon>
        <taxon>Actinomycetota</taxon>
        <taxon>Actinomycetes</taxon>
        <taxon>Micromonosporales</taxon>
        <taxon>Micromonosporaceae</taxon>
        <taxon>Actinorhabdospora</taxon>
    </lineage>
</organism>
<evidence type="ECO:0000313" key="4">
    <source>
        <dbReference type="Proteomes" id="UP001165079"/>
    </source>
</evidence>
<evidence type="ECO:0000259" key="2">
    <source>
        <dbReference type="Pfam" id="PF13930"/>
    </source>
</evidence>
<evidence type="ECO:0000256" key="1">
    <source>
        <dbReference type="SAM" id="MobiDB-lite"/>
    </source>
</evidence>
<proteinExistence type="predicted"/>
<sequence length="223" mass="24046">MHEYEIRPEHAAPARAKPRMSTSAPMSILDLQKAAGNKAVSNAIAVQRKYTGKPYIEYGGLYNGSGTIMHAELHPGKLPEGSVPSVVPPWWPDEGTAARKWTAAKLVQGHLLNHNIGGPGNTMKNMTPITRSTNSTHLHKVETFVKKALLQDKKVVEYEVSADYSGHPTSEQLGSPTSAIYKAVAPGMAKKIVADYTLYEGGKDAGGGRWEIANEIGAFKGDL</sequence>
<dbReference type="InterPro" id="IPR044927">
    <property type="entry name" value="Endonuclea_NS_2"/>
</dbReference>
<gene>
    <name evidence="3" type="ORF">Afil01_56040</name>
</gene>
<accession>A0A9W6W5V0</accession>
<name>A0A9W6W5V0_9ACTN</name>